<evidence type="ECO:0000259" key="10">
    <source>
        <dbReference type="PROSITE" id="PS50928"/>
    </source>
</evidence>
<dbReference type="PROSITE" id="PS50928">
    <property type="entry name" value="ABC_TM1"/>
    <property type="match status" value="1"/>
</dbReference>
<evidence type="ECO:0000256" key="6">
    <source>
        <dbReference type="ARBA" id="ARBA00022989"/>
    </source>
</evidence>
<evidence type="ECO:0000256" key="3">
    <source>
        <dbReference type="ARBA" id="ARBA00022475"/>
    </source>
</evidence>
<dbReference type="PANTHER" id="PTHR43386:SF5">
    <property type="entry name" value="PUTRESCINE EXPORT SYSTEM PERMEASE PROTEIN SAPC"/>
    <property type="match status" value="1"/>
</dbReference>
<protein>
    <submittedName>
        <fullName evidence="11">ABC transporter permease subunit</fullName>
    </submittedName>
</protein>
<dbReference type="EMBL" id="JBHUHT010000026">
    <property type="protein sequence ID" value="MFD2097571.1"/>
    <property type="molecule type" value="Genomic_DNA"/>
</dbReference>
<evidence type="ECO:0000256" key="8">
    <source>
        <dbReference type="ARBA" id="ARBA00024202"/>
    </source>
</evidence>
<feature type="transmembrane region" description="Helical" evidence="9">
    <location>
        <begin position="258"/>
        <end position="280"/>
    </location>
</feature>
<keyword evidence="7 9" id="KW-0472">Membrane</keyword>
<dbReference type="PANTHER" id="PTHR43386">
    <property type="entry name" value="OLIGOPEPTIDE TRANSPORT SYSTEM PERMEASE PROTEIN APPC"/>
    <property type="match status" value="1"/>
</dbReference>
<feature type="transmembrane region" description="Helical" evidence="9">
    <location>
        <begin position="28"/>
        <end position="50"/>
    </location>
</feature>
<comment type="subcellular location">
    <subcellularLocation>
        <location evidence="1">Cell inner membrane</location>
        <topology evidence="1">Multi-pass membrane protein</topology>
    </subcellularLocation>
    <subcellularLocation>
        <location evidence="9">Cell membrane</location>
        <topology evidence="9">Multi-pass membrane protein</topology>
    </subcellularLocation>
</comment>
<reference evidence="12" key="1">
    <citation type="journal article" date="2019" name="Int. J. Syst. Evol. Microbiol.">
        <title>The Global Catalogue of Microorganisms (GCM) 10K type strain sequencing project: providing services to taxonomists for standard genome sequencing and annotation.</title>
        <authorList>
            <consortium name="The Broad Institute Genomics Platform"/>
            <consortium name="The Broad Institute Genome Sequencing Center for Infectious Disease"/>
            <person name="Wu L."/>
            <person name="Ma J."/>
        </authorList>
    </citation>
    <scope>NUCLEOTIDE SEQUENCE [LARGE SCALE GENOMIC DNA]</scope>
    <source>
        <strain evidence="12">CGMCC 1.10992</strain>
    </source>
</reference>
<dbReference type="InterPro" id="IPR000515">
    <property type="entry name" value="MetI-like"/>
</dbReference>
<evidence type="ECO:0000256" key="7">
    <source>
        <dbReference type="ARBA" id="ARBA00023136"/>
    </source>
</evidence>
<dbReference type="Pfam" id="PF00528">
    <property type="entry name" value="BPD_transp_1"/>
    <property type="match status" value="1"/>
</dbReference>
<feature type="transmembrane region" description="Helical" evidence="9">
    <location>
        <begin position="99"/>
        <end position="122"/>
    </location>
</feature>
<dbReference type="Pfam" id="PF12911">
    <property type="entry name" value="OppC_N"/>
    <property type="match status" value="1"/>
</dbReference>
<evidence type="ECO:0000313" key="12">
    <source>
        <dbReference type="Proteomes" id="UP001597380"/>
    </source>
</evidence>
<keyword evidence="12" id="KW-1185">Reference proteome</keyword>
<comment type="caution">
    <text evidence="11">The sequence shown here is derived from an EMBL/GenBank/DDBJ whole genome shotgun (WGS) entry which is preliminary data.</text>
</comment>
<proteinExistence type="inferred from homology"/>
<dbReference type="Gene3D" id="1.10.3720.10">
    <property type="entry name" value="MetI-like"/>
    <property type="match status" value="1"/>
</dbReference>
<dbReference type="RefSeq" id="WP_345341631.1">
    <property type="nucleotide sequence ID" value="NZ_BAABLI010000030.1"/>
</dbReference>
<keyword evidence="2 9" id="KW-0813">Transport</keyword>
<evidence type="ECO:0000313" key="11">
    <source>
        <dbReference type="EMBL" id="MFD2097571.1"/>
    </source>
</evidence>
<keyword evidence="6 9" id="KW-1133">Transmembrane helix</keyword>
<gene>
    <name evidence="11" type="ORF">ACFSJ3_16380</name>
</gene>
<keyword evidence="5 9" id="KW-0812">Transmembrane</keyword>
<sequence length="296" mass="32387">MLRHEIYDDARMPSPLARALVEFRKHPVYMAAFYWLMLLFALSIFAPFVAPYTPDTQHLGELLVPPSWYKNGQVEFFFGTDDLGRDILTRLIYGARYSFGMALLIMTVCALLGTIIGVFAGMTRGLKSSILHHVLDTVLSIPSLLLAIVVIAILGPGLEQVLIAVGLAQVPQFVRTLNNAIREELSKTYVTAATLDGEKGPRLFIFTLLPNLLEPILVQFTTSLSTAILDIAALGFLKLGAQAPTPEWGTMLSGGLELIYRAPWTVAFPGFAILISVLSVNVVGEGLRNSIGKVKQ</sequence>
<name>A0ABW4XST9_9GAMM</name>
<evidence type="ECO:0000256" key="5">
    <source>
        <dbReference type="ARBA" id="ARBA00022692"/>
    </source>
</evidence>
<comment type="similarity">
    <text evidence="8">Belongs to the binding-protein-dependent transport system permease family. OppBC subfamily.</text>
</comment>
<dbReference type="Proteomes" id="UP001597380">
    <property type="component" value="Unassembled WGS sequence"/>
</dbReference>
<evidence type="ECO:0000256" key="9">
    <source>
        <dbReference type="RuleBase" id="RU363032"/>
    </source>
</evidence>
<evidence type="ECO:0000256" key="1">
    <source>
        <dbReference type="ARBA" id="ARBA00004429"/>
    </source>
</evidence>
<feature type="transmembrane region" description="Helical" evidence="9">
    <location>
        <begin position="134"/>
        <end position="154"/>
    </location>
</feature>
<dbReference type="SUPFAM" id="SSF161098">
    <property type="entry name" value="MetI-like"/>
    <property type="match status" value="1"/>
</dbReference>
<evidence type="ECO:0000256" key="2">
    <source>
        <dbReference type="ARBA" id="ARBA00022448"/>
    </source>
</evidence>
<feature type="domain" description="ABC transmembrane type-1" evidence="10">
    <location>
        <begin position="99"/>
        <end position="284"/>
    </location>
</feature>
<dbReference type="CDD" id="cd06261">
    <property type="entry name" value="TM_PBP2"/>
    <property type="match status" value="1"/>
</dbReference>
<keyword evidence="4" id="KW-0997">Cell inner membrane</keyword>
<keyword evidence="3" id="KW-1003">Cell membrane</keyword>
<organism evidence="11 12">
    <name type="scientific">Corallincola platygyrae</name>
    <dbReference type="NCBI Taxonomy" id="1193278"/>
    <lineage>
        <taxon>Bacteria</taxon>
        <taxon>Pseudomonadati</taxon>
        <taxon>Pseudomonadota</taxon>
        <taxon>Gammaproteobacteria</taxon>
        <taxon>Alteromonadales</taxon>
        <taxon>Psychromonadaceae</taxon>
        <taxon>Corallincola</taxon>
    </lineage>
</organism>
<dbReference type="InterPro" id="IPR025966">
    <property type="entry name" value="OppC_N"/>
</dbReference>
<evidence type="ECO:0000256" key="4">
    <source>
        <dbReference type="ARBA" id="ARBA00022519"/>
    </source>
</evidence>
<accession>A0ABW4XST9</accession>
<dbReference type="InterPro" id="IPR035906">
    <property type="entry name" value="MetI-like_sf"/>
</dbReference>
<dbReference type="InterPro" id="IPR050366">
    <property type="entry name" value="BP-dependent_transpt_permease"/>
</dbReference>